<comment type="caution">
    <text evidence="2">The sequence shown here is derived from an EMBL/GenBank/DDBJ whole genome shotgun (WGS) entry which is preliminary data.</text>
</comment>
<organism evidence="2 3">
    <name type="scientific">Thermomonospora cellulosilytica</name>
    <dbReference type="NCBI Taxonomy" id="1411118"/>
    <lineage>
        <taxon>Bacteria</taxon>
        <taxon>Bacillati</taxon>
        <taxon>Actinomycetota</taxon>
        <taxon>Actinomycetes</taxon>
        <taxon>Streptosporangiales</taxon>
        <taxon>Thermomonosporaceae</taxon>
        <taxon>Thermomonospora</taxon>
    </lineage>
</organism>
<name>A0A7W3N1T8_9ACTN</name>
<dbReference type="Proteomes" id="UP000539313">
    <property type="component" value="Unassembled WGS sequence"/>
</dbReference>
<keyword evidence="1" id="KW-0472">Membrane</keyword>
<keyword evidence="1" id="KW-0812">Transmembrane</keyword>
<feature type="transmembrane region" description="Helical" evidence="1">
    <location>
        <begin position="20"/>
        <end position="40"/>
    </location>
</feature>
<dbReference type="AlphaFoldDB" id="A0A7W3N1T8"/>
<protein>
    <submittedName>
        <fullName evidence="2">Uncharacterized protein</fullName>
    </submittedName>
</protein>
<reference evidence="2 3" key="1">
    <citation type="submission" date="2020-08" db="EMBL/GenBank/DDBJ databases">
        <title>Sequencing the genomes of 1000 actinobacteria strains.</title>
        <authorList>
            <person name="Klenk H.-P."/>
        </authorList>
    </citation>
    <scope>NUCLEOTIDE SEQUENCE [LARGE SCALE GENOMIC DNA]</scope>
    <source>
        <strain evidence="2 3">DSM 45823</strain>
    </source>
</reference>
<accession>A0A7W3N1T8</accession>
<proteinExistence type="predicted"/>
<evidence type="ECO:0000256" key="1">
    <source>
        <dbReference type="SAM" id="Phobius"/>
    </source>
</evidence>
<dbReference type="EMBL" id="JACJII010000001">
    <property type="protein sequence ID" value="MBA9005917.1"/>
    <property type="molecule type" value="Genomic_DNA"/>
</dbReference>
<evidence type="ECO:0000313" key="3">
    <source>
        <dbReference type="Proteomes" id="UP000539313"/>
    </source>
</evidence>
<evidence type="ECO:0000313" key="2">
    <source>
        <dbReference type="EMBL" id="MBA9005917.1"/>
    </source>
</evidence>
<sequence length="44" mass="5214">MGEPPDKREPADPDEWRFRLILALLELVQLLLWILGLWLASGWR</sequence>
<keyword evidence="1" id="KW-1133">Transmembrane helix</keyword>
<keyword evidence="3" id="KW-1185">Reference proteome</keyword>
<gene>
    <name evidence="2" type="ORF">HNR21_004799</name>
</gene>